<evidence type="ECO:0000256" key="4">
    <source>
        <dbReference type="ARBA" id="ARBA00023125"/>
    </source>
</evidence>
<evidence type="ECO:0000256" key="2">
    <source>
        <dbReference type="ARBA" id="ARBA00023015"/>
    </source>
</evidence>
<reference evidence="8 9" key="1">
    <citation type="journal article" date="2019" name="Emerg. Microbes Infect.">
        <title>Comprehensive subspecies identification of 175 nontuberculous mycobacteria species based on 7547 genomic profiles.</title>
        <authorList>
            <person name="Matsumoto Y."/>
            <person name="Kinjo T."/>
            <person name="Motooka D."/>
            <person name="Nabeya D."/>
            <person name="Jung N."/>
            <person name="Uechi K."/>
            <person name="Horii T."/>
            <person name="Iida T."/>
            <person name="Fujita J."/>
            <person name="Nakamura S."/>
        </authorList>
    </citation>
    <scope>NUCLEOTIDE SEQUENCE [LARGE SCALE GENOMIC DNA]</scope>
    <source>
        <strain evidence="8 9">JCM 18538</strain>
    </source>
</reference>
<dbReference type="InterPro" id="IPR039425">
    <property type="entry name" value="RNA_pol_sigma-70-like"/>
</dbReference>
<evidence type="ECO:0000256" key="5">
    <source>
        <dbReference type="ARBA" id="ARBA00023163"/>
    </source>
</evidence>
<dbReference type="InterPro" id="IPR014284">
    <property type="entry name" value="RNA_pol_sigma-70_dom"/>
</dbReference>
<dbReference type="Pfam" id="PF04545">
    <property type="entry name" value="Sigma70_r4"/>
    <property type="match status" value="1"/>
</dbReference>
<keyword evidence="5" id="KW-0804">Transcription</keyword>
<dbReference type="PANTHER" id="PTHR43133">
    <property type="entry name" value="RNA POLYMERASE ECF-TYPE SIGMA FACTO"/>
    <property type="match status" value="1"/>
</dbReference>
<dbReference type="InterPro" id="IPR036388">
    <property type="entry name" value="WH-like_DNA-bd_sf"/>
</dbReference>
<dbReference type="NCBIfam" id="TIGR02937">
    <property type="entry name" value="sigma70-ECF"/>
    <property type="match status" value="1"/>
</dbReference>
<dbReference type="GO" id="GO:0006352">
    <property type="term" value="P:DNA-templated transcription initiation"/>
    <property type="evidence" value="ECO:0007669"/>
    <property type="project" value="InterPro"/>
</dbReference>
<dbReference type="NCBIfam" id="NF007227">
    <property type="entry name" value="PRK09645.1"/>
    <property type="match status" value="1"/>
</dbReference>
<dbReference type="Gene3D" id="1.10.10.10">
    <property type="entry name" value="Winged helix-like DNA-binding domain superfamily/Winged helix DNA-binding domain"/>
    <property type="match status" value="1"/>
</dbReference>
<comment type="similarity">
    <text evidence="1">Belongs to the sigma-70 factor family. ECF subfamily.</text>
</comment>
<evidence type="ECO:0000256" key="3">
    <source>
        <dbReference type="ARBA" id="ARBA00023082"/>
    </source>
</evidence>
<dbReference type="SUPFAM" id="SSF88946">
    <property type="entry name" value="Sigma2 domain of RNA polymerase sigma factors"/>
    <property type="match status" value="1"/>
</dbReference>
<keyword evidence="4" id="KW-0238">DNA-binding</keyword>
<keyword evidence="9" id="KW-1185">Reference proteome</keyword>
<protein>
    <submittedName>
        <fullName evidence="8">RNA polymerase sigma factor</fullName>
    </submittedName>
</protein>
<evidence type="ECO:0000313" key="9">
    <source>
        <dbReference type="Proteomes" id="UP000467428"/>
    </source>
</evidence>
<evidence type="ECO:0000259" key="7">
    <source>
        <dbReference type="Pfam" id="PF04545"/>
    </source>
</evidence>
<dbReference type="GO" id="GO:0003677">
    <property type="term" value="F:DNA binding"/>
    <property type="evidence" value="ECO:0007669"/>
    <property type="project" value="UniProtKB-KW"/>
</dbReference>
<dbReference type="KEGG" id="marz:MARA_06540"/>
<dbReference type="Pfam" id="PF04542">
    <property type="entry name" value="Sigma70_r2"/>
    <property type="match status" value="1"/>
</dbReference>
<dbReference type="GO" id="GO:0016987">
    <property type="term" value="F:sigma factor activity"/>
    <property type="evidence" value="ECO:0007669"/>
    <property type="project" value="UniProtKB-KW"/>
</dbReference>
<gene>
    <name evidence="8" type="ORF">MARA_06540</name>
</gene>
<keyword evidence="2" id="KW-0805">Transcription regulation</keyword>
<proteinExistence type="inferred from homology"/>
<evidence type="ECO:0000259" key="6">
    <source>
        <dbReference type="Pfam" id="PF04542"/>
    </source>
</evidence>
<dbReference type="AlphaFoldDB" id="A0A7I7RT50"/>
<dbReference type="InterPro" id="IPR007630">
    <property type="entry name" value="RNA_pol_sigma70_r4"/>
</dbReference>
<dbReference type="InterPro" id="IPR007627">
    <property type="entry name" value="RNA_pol_sigma70_r2"/>
</dbReference>
<dbReference type="Proteomes" id="UP000467428">
    <property type="component" value="Chromosome"/>
</dbReference>
<organism evidence="8 9">
    <name type="scientific">Mycolicibacterium arabiense</name>
    <dbReference type="NCBI Taxonomy" id="1286181"/>
    <lineage>
        <taxon>Bacteria</taxon>
        <taxon>Bacillati</taxon>
        <taxon>Actinomycetota</taxon>
        <taxon>Actinomycetes</taxon>
        <taxon>Mycobacteriales</taxon>
        <taxon>Mycobacteriaceae</taxon>
        <taxon>Mycolicibacterium</taxon>
    </lineage>
</organism>
<dbReference type="EMBL" id="AP022593">
    <property type="protein sequence ID" value="BBY47186.1"/>
    <property type="molecule type" value="Genomic_DNA"/>
</dbReference>
<feature type="domain" description="RNA polymerase sigma-70 region 2" evidence="6">
    <location>
        <begin position="25"/>
        <end position="92"/>
    </location>
</feature>
<sequence>MTDSGPGPRRMNDSAGAELMRGIHDAHGPALNRYVLRLTRGDRGFAEDVVQESLLRLWQNENVLTTYSEESTRAWLHTVARNLVIDDRRSSRFKREMQTETMPEQTSPDMFGPAVDKWVVSEALRSLSPEHRAVLVRVHYLGQTAVEIGRLEGIPPGTVKSRLHYALRALRAALEERGVVQ</sequence>
<geneLocation type="plasmid" evidence="9">
    <name>pjcm18538 dna</name>
</geneLocation>
<dbReference type="InterPro" id="IPR013325">
    <property type="entry name" value="RNA_pol_sigma_r2"/>
</dbReference>
<dbReference type="CDD" id="cd06171">
    <property type="entry name" value="Sigma70_r4"/>
    <property type="match status" value="1"/>
</dbReference>
<evidence type="ECO:0000256" key="1">
    <source>
        <dbReference type="ARBA" id="ARBA00010641"/>
    </source>
</evidence>
<dbReference type="InterPro" id="IPR013324">
    <property type="entry name" value="RNA_pol_sigma_r3/r4-like"/>
</dbReference>
<name>A0A7I7RT50_9MYCO</name>
<keyword evidence="3" id="KW-0731">Sigma factor</keyword>
<feature type="domain" description="RNA polymerase sigma-70 region 4" evidence="7">
    <location>
        <begin position="123"/>
        <end position="172"/>
    </location>
</feature>
<dbReference type="SUPFAM" id="SSF88659">
    <property type="entry name" value="Sigma3 and sigma4 domains of RNA polymerase sigma factors"/>
    <property type="match status" value="1"/>
</dbReference>
<evidence type="ECO:0000313" key="8">
    <source>
        <dbReference type="EMBL" id="BBY47186.1"/>
    </source>
</evidence>
<dbReference type="Gene3D" id="1.10.1740.10">
    <property type="match status" value="1"/>
</dbReference>
<dbReference type="PANTHER" id="PTHR43133:SF52">
    <property type="entry name" value="ECF RNA POLYMERASE SIGMA FACTOR SIGL"/>
    <property type="match status" value="1"/>
</dbReference>
<accession>A0A7I7RT50</accession>